<gene>
    <name evidence="1" type="ORF">AB8S08_07135</name>
</gene>
<evidence type="ECO:0000313" key="1">
    <source>
        <dbReference type="EMBL" id="XDV08549.1"/>
    </source>
</evidence>
<organism evidence="1">
    <name type="scientific">Pseudidiomarina sp. PP-1MA</name>
    <dbReference type="NCBI Taxonomy" id="3237706"/>
    <lineage>
        <taxon>Bacteria</taxon>
        <taxon>Pseudomonadati</taxon>
        <taxon>Pseudomonadota</taxon>
        <taxon>Gammaproteobacteria</taxon>
        <taxon>Alteromonadales</taxon>
        <taxon>Idiomarinaceae</taxon>
        <taxon>Pseudidiomarina</taxon>
    </lineage>
</organism>
<sequence length="365" mass="41933">MKPAIYTKSFTVSDKGQYAPYHGVVKFLNSLFLLLISIIQVSCTTATHLSNEEAIIEEETQPFVYLAGNHQSDVARNMLVSESYGPATNSISFCDDRLFDTLHNTIEVSFDCQLSNSSKRLILQALTNYNRAIVDSLHSTTLYHFAFEKHPKICLKIIRANIGYKFTGSISDCFTMYFSTNGHYKGDSSLNSKALAAISHFKIISEIYKKWIHESFHFRFATNNIDAKNTDSTPLADRLTNEYIAHLMELDVERRSLDVIKRRDTSLASNISFEYGYSLLKFDEKCNTDYKPPYKVVKSPTELNFYYSLLGSDYALFTYNEIIKHKDLLPSYITMIMRTLWANDSSRFFSSLLSQCDYEQRYGEL</sequence>
<reference evidence="1" key="1">
    <citation type="submission" date="2024-07" db="EMBL/GenBank/DDBJ databases">
        <title>Whole genome sequence of bacterial strains from algal surface.</title>
        <authorList>
            <person name="Kumar P."/>
        </authorList>
    </citation>
    <scope>NUCLEOTIDE SEQUENCE</scope>
    <source>
        <strain evidence="1">PP-1MA</strain>
    </source>
</reference>
<dbReference type="RefSeq" id="WP_369742325.1">
    <property type="nucleotide sequence ID" value="NZ_CP165718.1"/>
</dbReference>
<accession>A0AB39X3X7</accession>
<dbReference type="EMBL" id="CP165718">
    <property type="protein sequence ID" value="XDV08549.1"/>
    <property type="molecule type" value="Genomic_DNA"/>
</dbReference>
<dbReference type="AlphaFoldDB" id="A0AB39X3X7"/>
<proteinExistence type="predicted"/>
<protein>
    <submittedName>
        <fullName evidence="1">Uncharacterized protein</fullName>
    </submittedName>
</protein>
<name>A0AB39X3X7_9GAMM</name>